<protein>
    <submittedName>
        <fullName evidence="1">Capsular polysaccharide export protein</fullName>
    </submittedName>
</protein>
<evidence type="ECO:0000313" key="1">
    <source>
        <dbReference type="EMBL" id="RPE71999.1"/>
    </source>
</evidence>
<dbReference type="CDD" id="cd16439">
    <property type="entry name" value="beta_Kdo_transferase_KpsC_2"/>
    <property type="match status" value="1"/>
</dbReference>
<keyword evidence="2" id="KW-1185">Reference proteome</keyword>
<gene>
    <name evidence="1" type="ORF">EDD53_1136</name>
</gene>
<comment type="caution">
    <text evidence="1">The sequence shown here is derived from an EMBL/GenBank/DDBJ whole genome shotgun (WGS) entry which is preliminary data.</text>
</comment>
<dbReference type="OrthoDB" id="543755at2"/>
<dbReference type="AlphaFoldDB" id="A0A3N4UWS8"/>
<dbReference type="Pfam" id="PF05159">
    <property type="entry name" value="Capsule_synth"/>
    <property type="match status" value="2"/>
</dbReference>
<reference evidence="1 2" key="1">
    <citation type="submission" date="2018-11" db="EMBL/GenBank/DDBJ databases">
        <title>Genomic Encyclopedia of Type Strains, Phase IV (KMG-IV): sequencing the most valuable type-strain genomes for metagenomic binning, comparative biology and taxonomic classification.</title>
        <authorList>
            <person name="Goeker M."/>
        </authorList>
    </citation>
    <scope>NUCLEOTIDE SEQUENCE [LARGE SCALE GENOMIC DNA]</scope>
    <source>
        <strain evidence="1 2">DSM 104731</strain>
    </source>
</reference>
<dbReference type="InterPro" id="IPR007833">
    <property type="entry name" value="Capsule_polysaccharide_synth"/>
</dbReference>
<dbReference type="RefSeq" id="WP_123792159.1">
    <property type="nucleotide sequence ID" value="NZ_RKQK01000001.1"/>
</dbReference>
<proteinExistence type="predicted"/>
<dbReference type="EMBL" id="RKQK01000001">
    <property type="protein sequence ID" value="RPE71999.1"/>
    <property type="molecule type" value="Genomic_DNA"/>
</dbReference>
<dbReference type="Proteomes" id="UP000269689">
    <property type="component" value="Unassembled WGS sequence"/>
</dbReference>
<name>A0A3N4UWS8_9RHOB</name>
<accession>A0A3N4UWS8</accession>
<evidence type="ECO:0000313" key="2">
    <source>
        <dbReference type="Proteomes" id="UP000269689"/>
    </source>
</evidence>
<dbReference type="GO" id="GO:0015774">
    <property type="term" value="P:polysaccharide transport"/>
    <property type="evidence" value="ECO:0007669"/>
    <property type="project" value="InterPro"/>
</dbReference>
<organism evidence="1 2">
    <name type="scientific">Pacificibacter maritimus</name>
    <dbReference type="NCBI Taxonomy" id="762213"/>
    <lineage>
        <taxon>Bacteria</taxon>
        <taxon>Pseudomonadati</taxon>
        <taxon>Pseudomonadota</taxon>
        <taxon>Alphaproteobacteria</taxon>
        <taxon>Rhodobacterales</taxon>
        <taxon>Roseobacteraceae</taxon>
        <taxon>Pacificibacter</taxon>
    </lineage>
</organism>
<dbReference type="GO" id="GO:0000271">
    <property type="term" value="P:polysaccharide biosynthetic process"/>
    <property type="evidence" value="ECO:0007669"/>
    <property type="project" value="InterPro"/>
</dbReference>
<sequence>MNIDDLHSSVQAHQPGRVLLSNPSIARIPKIKQILSAAGWTPHRKTPERDDALALIEVAPPQDEKGLWIGAAFIPDQPCPQVVRPAPLGITIDTRGSVHNADHPSDLELILATTPLDNAAILQRARNLAEHLRMLQLCKNPVQAADIETPKVPFVLVLDQPQNDPCLPPEPQATDQLREMLVLAHEAHPHADIIVFTPNQDENGAITGHFEGADSSPNVTLFTQPANPWHLFEFATAVYTVSSPLGFDAILAGHKPHVFGRPWYAGWGLTQDHTPIARRSRSLTRAQLVAGAMYYYCKWFDPNTKSLCSPESALARADARHRAAMEDRHGYVASNMLFWKRRHLRRFFGSHAITFTNSDSKIQNMRNQGARHMTWGARTDATVDLRVEDGFLRSRGLGAALVRPLSLICDDLGQYFDPTHASRLEALVHQSCTLAPHAKQRIDALINRLIHLRLSKYNVESQTITLPKGYKVLVAGQVENDASILLAAGSLCTNLGLLQAARAAHPQAVIVFKPHPDVEARLRRGKVENATEYADVVAHDADPIALIEACDEVWTMTSLIGFEALIRGKPVTCTGAPFYAGWGLTTDLGTVPARRGARPSVLGLAHAALIDYPRYFDPATGAAISVEDAVELLASGPMGRSKWAQNALSKLRQFRARFLGLDR</sequence>